<dbReference type="EMBL" id="AUZJ01000034">
    <property type="protein sequence ID" value="ERF60745.1"/>
    <property type="molecule type" value="Genomic_DNA"/>
</dbReference>
<name>U2LKL7_TRESO</name>
<proteinExistence type="predicted"/>
<organism evidence="2 4">
    <name type="scientific">Treponema socranskii subsp. socranskii VPI DR56BR1116 = ATCC 35536</name>
    <dbReference type="NCBI Taxonomy" id="1125725"/>
    <lineage>
        <taxon>Bacteria</taxon>
        <taxon>Pseudomonadati</taxon>
        <taxon>Spirochaetota</taxon>
        <taxon>Spirochaetia</taxon>
        <taxon>Spirochaetales</taxon>
        <taxon>Treponemataceae</taxon>
        <taxon>Treponema</taxon>
    </lineage>
</organism>
<comment type="caution">
    <text evidence="2">The sequence shown here is derived from an EMBL/GenBank/DDBJ whole genome shotgun (WGS) entry which is preliminary data.</text>
</comment>
<accession>U2LKL7</accession>
<gene>
    <name evidence="3" type="ORF">HMPREF0860_2231</name>
    <name evidence="2" type="ORF">HMPREF1325_2031</name>
</gene>
<keyword evidence="1" id="KW-0812">Transmembrane</keyword>
<evidence type="ECO:0000313" key="3">
    <source>
        <dbReference type="EMBL" id="ERK04801.1"/>
    </source>
</evidence>
<evidence type="ECO:0000256" key="1">
    <source>
        <dbReference type="SAM" id="Phobius"/>
    </source>
</evidence>
<keyword evidence="1" id="KW-1133">Transmembrane helix</keyword>
<keyword evidence="1" id="KW-0472">Membrane</keyword>
<sequence length="37" mass="4452">MIARRTYFGRRVCSVFSRIIAAVFRLRIIFKKKLYGD</sequence>
<protein>
    <submittedName>
        <fullName evidence="2">Uncharacterized protein</fullName>
    </submittedName>
</protein>
<reference evidence="4 5" key="1">
    <citation type="submission" date="2013-08" db="EMBL/GenBank/DDBJ databases">
        <authorList>
            <person name="Durkin A.S."/>
            <person name="Haft D.R."/>
            <person name="McCorrison J."/>
            <person name="Torralba M."/>
            <person name="Gillis M."/>
            <person name="Haft D.H."/>
            <person name="Methe B."/>
            <person name="Sutton G."/>
            <person name="Nelson K.E."/>
        </authorList>
    </citation>
    <scope>NUCLEOTIDE SEQUENCE [LARGE SCALE GENOMIC DNA]</scope>
    <source>
        <strain evidence="3 5">ATCC 35536</strain>
        <strain evidence="2 4">VPI DR56BR1116</strain>
    </source>
</reference>
<evidence type="ECO:0000313" key="4">
    <source>
        <dbReference type="Proteomes" id="UP000016412"/>
    </source>
</evidence>
<evidence type="ECO:0000313" key="2">
    <source>
        <dbReference type="EMBL" id="ERF60745.1"/>
    </source>
</evidence>
<dbReference type="Proteomes" id="UP000016646">
    <property type="component" value="Unassembled WGS sequence"/>
</dbReference>
<dbReference type="Proteomes" id="UP000016412">
    <property type="component" value="Unassembled WGS sequence"/>
</dbReference>
<dbReference type="AlphaFoldDB" id="U2LKL7"/>
<evidence type="ECO:0000313" key="5">
    <source>
        <dbReference type="Proteomes" id="UP000016646"/>
    </source>
</evidence>
<dbReference type="EMBL" id="AVQI01000012">
    <property type="protein sequence ID" value="ERK04801.1"/>
    <property type="molecule type" value="Genomic_DNA"/>
</dbReference>
<feature type="transmembrane region" description="Helical" evidence="1">
    <location>
        <begin position="12"/>
        <end position="30"/>
    </location>
</feature>
<dbReference type="PATRIC" id="fig|1125725.3.peg.1285"/>
<keyword evidence="5" id="KW-1185">Reference proteome</keyword>